<sequence length="71" mass="7452">MWPAGTTFPHRQPRMFERLAALAFCAAVIAPAAVAAPTDAATGIDPLDRRMTRCLDAPGHASSAARGRCST</sequence>
<dbReference type="EMBL" id="NBYX01000008">
    <property type="protein sequence ID" value="ORT84963.1"/>
    <property type="molecule type" value="Genomic_DNA"/>
</dbReference>
<dbReference type="AlphaFoldDB" id="A0A1X1PFS5"/>
<dbReference type="Proteomes" id="UP000193146">
    <property type="component" value="Unassembled WGS sequence"/>
</dbReference>
<evidence type="ECO:0000313" key="2">
    <source>
        <dbReference type="EMBL" id="ORT84963.1"/>
    </source>
</evidence>
<comment type="caution">
    <text evidence="2">The sequence shown here is derived from an EMBL/GenBank/DDBJ whole genome shotgun (WGS) entry which is preliminary data.</text>
</comment>
<gene>
    <name evidence="2" type="ORF">B7G54_17430</name>
</gene>
<feature type="chain" id="PRO_5012823596" evidence="1">
    <location>
        <begin position="36"/>
        <end position="71"/>
    </location>
</feature>
<protein>
    <submittedName>
        <fullName evidence="2">Uncharacterized protein</fullName>
    </submittedName>
</protein>
<name>A0A1X1PFS5_9BURK</name>
<organism evidence="2 3">
    <name type="scientific">Burkholderia puraquae</name>
    <dbReference type="NCBI Taxonomy" id="1904757"/>
    <lineage>
        <taxon>Bacteria</taxon>
        <taxon>Pseudomonadati</taxon>
        <taxon>Pseudomonadota</taxon>
        <taxon>Betaproteobacteria</taxon>
        <taxon>Burkholderiales</taxon>
        <taxon>Burkholderiaceae</taxon>
        <taxon>Burkholderia</taxon>
        <taxon>Burkholderia cepacia complex</taxon>
    </lineage>
</organism>
<keyword evidence="1" id="KW-0732">Signal</keyword>
<keyword evidence="3" id="KW-1185">Reference proteome</keyword>
<proteinExistence type="predicted"/>
<evidence type="ECO:0000256" key="1">
    <source>
        <dbReference type="SAM" id="SignalP"/>
    </source>
</evidence>
<reference evidence="2 3" key="1">
    <citation type="submission" date="2017-04" db="EMBL/GenBank/DDBJ databases">
        <title>Burkholderia puraquae sp. nov., a novel Burkholderia cepacia complex species from hospital setting samples.</title>
        <authorList>
            <person name="Martina P."/>
            <person name="Leguizamon M."/>
            <person name="Prieto C."/>
            <person name="Sousa S."/>
            <person name="Montanaro P."/>
            <person name="Draghi W."/>
            <person name="Staembler M."/>
            <person name="Bettiol M."/>
            <person name="Figoli C."/>
            <person name="Palau J."/>
            <person name="Alvarez F."/>
            <person name="Benetti S."/>
            <person name="Anchat E."/>
            <person name="Vescina C."/>
            <person name="Ferreras J."/>
            <person name="Lasch P."/>
            <person name="Lagares A."/>
            <person name="Zorreguieta A."/>
            <person name="Yantorno O."/>
            <person name="Bosch A."/>
        </authorList>
    </citation>
    <scope>NUCLEOTIDE SEQUENCE [LARGE SCALE GENOMIC DNA]</scope>
    <source>
        <strain evidence="2 3">CAMPA 1040</strain>
    </source>
</reference>
<accession>A0A1X1PFS5</accession>
<evidence type="ECO:0000313" key="3">
    <source>
        <dbReference type="Proteomes" id="UP000193146"/>
    </source>
</evidence>
<feature type="signal peptide" evidence="1">
    <location>
        <begin position="1"/>
        <end position="35"/>
    </location>
</feature>